<dbReference type="GO" id="GO:0005654">
    <property type="term" value="C:nucleoplasm"/>
    <property type="evidence" value="ECO:0007669"/>
    <property type="project" value="TreeGrafter"/>
</dbReference>
<keyword evidence="5" id="KW-1185">Reference proteome</keyword>
<feature type="region of interest" description="Disordered" evidence="2">
    <location>
        <begin position="1"/>
        <end position="23"/>
    </location>
</feature>
<dbReference type="AlphaFoldDB" id="A0AA38RN60"/>
<dbReference type="SMART" id="SM00195">
    <property type="entry name" value="DSPc"/>
    <property type="match status" value="1"/>
</dbReference>
<dbReference type="InterPro" id="IPR029021">
    <property type="entry name" value="Prot-tyrosine_phosphatase-like"/>
</dbReference>
<comment type="similarity">
    <text evidence="1">Belongs to the protein-tyrosine phosphatase family. Non-receptor class subfamily.</text>
</comment>
<dbReference type="CDD" id="cd14498">
    <property type="entry name" value="DSP"/>
    <property type="match status" value="1"/>
</dbReference>
<dbReference type="GO" id="GO:1990444">
    <property type="term" value="F:F-box domain binding"/>
    <property type="evidence" value="ECO:0007669"/>
    <property type="project" value="TreeGrafter"/>
</dbReference>
<accession>A0AA38RN60</accession>
<dbReference type="InterPro" id="IPR000387">
    <property type="entry name" value="Tyr_Pase_dom"/>
</dbReference>
<dbReference type="EMBL" id="JANBVN010000096">
    <property type="protein sequence ID" value="KAJ9144806.1"/>
    <property type="molecule type" value="Genomic_DNA"/>
</dbReference>
<dbReference type="GO" id="GO:0005737">
    <property type="term" value="C:cytoplasm"/>
    <property type="evidence" value="ECO:0007669"/>
    <property type="project" value="TreeGrafter"/>
</dbReference>
<evidence type="ECO:0000256" key="2">
    <source>
        <dbReference type="SAM" id="MobiDB-lite"/>
    </source>
</evidence>
<comment type="caution">
    <text evidence="4">The sequence shown here is derived from an EMBL/GenBank/DDBJ whole genome shotgun (WGS) entry which is preliminary data.</text>
</comment>
<name>A0AA38RN60_9PEZI</name>
<feature type="region of interest" description="Disordered" evidence="2">
    <location>
        <begin position="252"/>
        <end position="321"/>
    </location>
</feature>
<evidence type="ECO:0000256" key="1">
    <source>
        <dbReference type="ARBA" id="ARBA00009649"/>
    </source>
</evidence>
<dbReference type="GO" id="GO:0140096">
    <property type="term" value="F:catalytic activity, acting on a protein"/>
    <property type="evidence" value="ECO:0007669"/>
    <property type="project" value="UniProtKB-ARBA"/>
</dbReference>
<dbReference type="InterPro" id="IPR020422">
    <property type="entry name" value="TYR_PHOSPHATASE_DUAL_dom"/>
</dbReference>
<sequence length="321" mass="34877">MDTSHFPGISRTETPVARPPSPPYIHIPTTLDTDNAVVLNPITSAASNNLSPVFDLGQGITITREEIQLITQNQPQVSPRSQDWTYESRRLAQPILSFLYLGPASVARDRAFLRQHGITMLLAARDTRQAAARLLSVSRSASELGISSATVDVSGRAELISAIPLAVGEINSHLLTRGGRGKVLVCCETGNERSAALVAAYVMTMYDADLVRVLQFIHYRRFCANFDDDIKFLLRSYGDIVMARRMVNGFPPRQENDAARRYGGGAGGKKGKRGIGEASVDEEDEENQGPESDSQRFRGRHLTPFVDSAGGNGDEAMGMGG</sequence>
<proteinExistence type="inferred from homology"/>
<evidence type="ECO:0000313" key="4">
    <source>
        <dbReference type="EMBL" id="KAJ9144806.1"/>
    </source>
</evidence>
<feature type="compositionally biased region" description="Gly residues" evidence="2">
    <location>
        <begin position="310"/>
        <end position="321"/>
    </location>
</feature>
<dbReference type="Pfam" id="PF00782">
    <property type="entry name" value="DSPc"/>
    <property type="match status" value="1"/>
</dbReference>
<reference evidence="4" key="1">
    <citation type="submission" date="2022-07" db="EMBL/GenBank/DDBJ databases">
        <title>Fungi with potential for degradation of polypropylene.</title>
        <authorList>
            <person name="Gostincar C."/>
        </authorList>
    </citation>
    <scope>NUCLEOTIDE SEQUENCE</scope>
    <source>
        <strain evidence="4">EXF-13287</strain>
    </source>
</reference>
<dbReference type="PANTHER" id="PTHR46588">
    <property type="entry name" value="SERINE/THREONINE/TYROSINE-INTERACTING PROTEIN"/>
    <property type="match status" value="1"/>
</dbReference>
<feature type="domain" description="Tyrosine specific protein phosphatases" evidence="3">
    <location>
        <begin position="157"/>
        <end position="221"/>
    </location>
</feature>
<dbReference type="PROSITE" id="PS50056">
    <property type="entry name" value="TYR_PHOSPHATASE_2"/>
    <property type="match status" value="1"/>
</dbReference>
<evidence type="ECO:0000259" key="3">
    <source>
        <dbReference type="PROSITE" id="PS50056"/>
    </source>
</evidence>
<dbReference type="SUPFAM" id="SSF52799">
    <property type="entry name" value="(Phosphotyrosine protein) phosphatases II"/>
    <property type="match status" value="1"/>
</dbReference>
<dbReference type="Gene3D" id="3.90.190.10">
    <property type="entry name" value="Protein tyrosine phosphatase superfamily"/>
    <property type="match status" value="1"/>
</dbReference>
<evidence type="ECO:0000313" key="5">
    <source>
        <dbReference type="Proteomes" id="UP001174691"/>
    </source>
</evidence>
<feature type="compositionally biased region" description="Acidic residues" evidence="2">
    <location>
        <begin position="279"/>
        <end position="288"/>
    </location>
</feature>
<dbReference type="GO" id="GO:0070372">
    <property type="term" value="P:regulation of ERK1 and ERK2 cascade"/>
    <property type="evidence" value="ECO:0007669"/>
    <property type="project" value="TreeGrafter"/>
</dbReference>
<organism evidence="4 5">
    <name type="scientific">Coniochaeta hoffmannii</name>
    <dbReference type="NCBI Taxonomy" id="91930"/>
    <lineage>
        <taxon>Eukaryota</taxon>
        <taxon>Fungi</taxon>
        <taxon>Dikarya</taxon>
        <taxon>Ascomycota</taxon>
        <taxon>Pezizomycotina</taxon>
        <taxon>Sordariomycetes</taxon>
        <taxon>Sordariomycetidae</taxon>
        <taxon>Coniochaetales</taxon>
        <taxon>Coniochaetaceae</taxon>
        <taxon>Coniochaeta</taxon>
    </lineage>
</organism>
<dbReference type="Proteomes" id="UP001174691">
    <property type="component" value="Unassembled WGS sequence"/>
</dbReference>
<dbReference type="InterPro" id="IPR000340">
    <property type="entry name" value="Dual-sp_phosphatase_cat-dom"/>
</dbReference>
<dbReference type="GO" id="GO:0062026">
    <property type="term" value="P:negative regulation of SCF-dependent proteasomal ubiquitin-dependent catabolic process"/>
    <property type="evidence" value="ECO:0007669"/>
    <property type="project" value="TreeGrafter"/>
</dbReference>
<gene>
    <name evidence="4" type="ORF">NKR19_g6342</name>
</gene>
<protein>
    <submittedName>
        <fullName evidence="4">Phosphatases II</fullName>
    </submittedName>
</protein>
<dbReference type="PANTHER" id="PTHR46588:SF1">
    <property type="entry name" value="SERINE_THREONINE_TYROSINE-INTERACTING PROTEIN"/>
    <property type="match status" value="1"/>
</dbReference>
<dbReference type="InterPro" id="IPR052449">
    <property type="entry name" value="STYX-Interacting_Phosphatase"/>
</dbReference>